<dbReference type="InterPro" id="IPR035899">
    <property type="entry name" value="DBL_dom_sf"/>
</dbReference>
<dbReference type="AlphaFoldDB" id="A0ABD2PYN7"/>
<proteinExistence type="predicted"/>
<name>A0ABD2PYN7_9PLAT</name>
<gene>
    <name evidence="1" type="ORF">Ciccas_008865</name>
</gene>
<keyword evidence="2" id="KW-1185">Reference proteome</keyword>
<organism evidence="1 2">
    <name type="scientific">Cichlidogyrus casuarinus</name>
    <dbReference type="NCBI Taxonomy" id="1844966"/>
    <lineage>
        <taxon>Eukaryota</taxon>
        <taxon>Metazoa</taxon>
        <taxon>Spiralia</taxon>
        <taxon>Lophotrochozoa</taxon>
        <taxon>Platyhelminthes</taxon>
        <taxon>Monogenea</taxon>
        <taxon>Monopisthocotylea</taxon>
        <taxon>Dactylogyridea</taxon>
        <taxon>Ancyrocephalidae</taxon>
        <taxon>Cichlidogyrus</taxon>
    </lineage>
</organism>
<dbReference type="SUPFAM" id="SSF48065">
    <property type="entry name" value="DBL homology domain (DH-domain)"/>
    <property type="match status" value="1"/>
</dbReference>
<comment type="caution">
    <text evidence="1">The sequence shown here is derived from an EMBL/GenBank/DDBJ whole genome shotgun (WGS) entry which is preliminary data.</text>
</comment>
<evidence type="ECO:0000313" key="2">
    <source>
        <dbReference type="Proteomes" id="UP001626550"/>
    </source>
</evidence>
<evidence type="ECO:0008006" key="3">
    <source>
        <dbReference type="Google" id="ProtNLM"/>
    </source>
</evidence>
<reference evidence="1 2" key="1">
    <citation type="submission" date="2024-11" db="EMBL/GenBank/DDBJ databases">
        <title>Adaptive evolution of stress response genes in parasites aligns with host niche diversity.</title>
        <authorList>
            <person name="Hahn C."/>
            <person name="Resl P."/>
        </authorList>
    </citation>
    <scope>NUCLEOTIDE SEQUENCE [LARGE SCALE GENOMIC DNA]</scope>
    <source>
        <strain evidence="1">EGGRZ-B1_66</strain>
        <tissue evidence="1">Body</tissue>
    </source>
</reference>
<accession>A0ABD2PYN7</accession>
<sequence length="72" mass="8142">MNSPSIDDPLELPASVIQNSSNLPEGVKAMLAKRYHIIRELIHVEKEYVKAMSILVNVSARLIAQRNKSRTR</sequence>
<dbReference type="EMBL" id="JBJKFK010001654">
    <property type="protein sequence ID" value="KAL3312540.1"/>
    <property type="molecule type" value="Genomic_DNA"/>
</dbReference>
<dbReference type="Proteomes" id="UP001626550">
    <property type="component" value="Unassembled WGS sequence"/>
</dbReference>
<evidence type="ECO:0000313" key="1">
    <source>
        <dbReference type="EMBL" id="KAL3312540.1"/>
    </source>
</evidence>
<dbReference type="Gene3D" id="1.20.900.10">
    <property type="entry name" value="Dbl homology (DH) domain"/>
    <property type="match status" value="1"/>
</dbReference>
<protein>
    <recommendedName>
        <fullName evidence="3">DH domain-containing protein</fullName>
    </recommendedName>
</protein>